<feature type="domain" description="Phage conserved hypothetical protein C-terminal" evidence="1">
    <location>
        <begin position="153"/>
        <end position="226"/>
    </location>
</feature>
<keyword evidence="3" id="KW-1185">Reference proteome</keyword>
<comment type="caution">
    <text evidence="2">The sequence shown here is derived from an EMBL/GenBank/DDBJ whole genome shotgun (WGS) entry which is preliminary data.</text>
</comment>
<sequence length="267" mass="31224">MAQKSQGWIKVHRQLLYSSTFQNEKTLKVFMYCLLKATHQEIEARVGRQKVKLLPGQFVFGRKKAALELDMKESAVRDQINILKSDETIDIKSTNKYSVVTVANWGFYQETEDNNDSRYDSKSPADNQQITTYKNVKNDKNEKNKESVPFADIINHLNSKTGKKFSAKSEANKKLIRARYNEGRSKDDFIHVIDVKCEEWLKDPKMSEYLRPTTLFGQEKFEKYVNQKKQQKKPFDPRDKDIAIQKWMQAGGDPDEFSWDAYNNWNA</sequence>
<dbReference type="OrthoDB" id="1821976at2"/>
<evidence type="ECO:0000313" key="2">
    <source>
        <dbReference type="EMBL" id="RSL32649.1"/>
    </source>
</evidence>
<reference evidence="2 3" key="1">
    <citation type="submission" date="2018-10" db="EMBL/GenBank/DDBJ databases">
        <title>Draft genome sequence of Bacillus salarius IM0101, isolated from a hypersaline soil in Inner Mongolia, China.</title>
        <authorList>
            <person name="Yamprayoonswat W."/>
            <person name="Boonvisut S."/>
            <person name="Jumpathong W."/>
            <person name="Sittihan S."/>
            <person name="Ruangsuj P."/>
            <person name="Wanthongcharoen S."/>
            <person name="Thongpramul N."/>
            <person name="Pimmason S."/>
            <person name="Yu B."/>
            <person name="Yasawong M."/>
        </authorList>
    </citation>
    <scope>NUCLEOTIDE SEQUENCE [LARGE SCALE GENOMIC DNA]</scope>
    <source>
        <strain evidence="2 3">IM0101</strain>
    </source>
</reference>
<dbReference type="InterPro" id="IPR011741">
    <property type="entry name" value="Phg_2220_C"/>
</dbReference>
<gene>
    <name evidence="2" type="ORF">D7Z54_14455</name>
</gene>
<name>A0A3R9QSV4_9BACI</name>
<dbReference type="RefSeq" id="WP_125556569.1">
    <property type="nucleotide sequence ID" value="NZ_RBVX01000013.1"/>
</dbReference>
<protein>
    <recommendedName>
        <fullName evidence="1">Phage conserved hypothetical protein C-terminal domain-containing protein</fullName>
    </recommendedName>
</protein>
<dbReference type="EMBL" id="RBVX01000013">
    <property type="protein sequence ID" value="RSL32649.1"/>
    <property type="molecule type" value="Genomic_DNA"/>
</dbReference>
<dbReference type="AlphaFoldDB" id="A0A3R9QSV4"/>
<evidence type="ECO:0000259" key="1">
    <source>
        <dbReference type="Pfam" id="PF09524"/>
    </source>
</evidence>
<organism evidence="2 3">
    <name type="scientific">Salibacterium salarium</name>
    <dbReference type="NCBI Taxonomy" id="284579"/>
    <lineage>
        <taxon>Bacteria</taxon>
        <taxon>Bacillati</taxon>
        <taxon>Bacillota</taxon>
        <taxon>Bacilli</taxon>
        <taxon>Bacillales</taxon>
        <taxon>Bacillaceae</taxon>
    </lineage>
</organism>
<proteinExistence type="predicted"/>
<dbReference type="Pfam" id="PF09524">
    <property type="entry name" value="Phg_2220_C"/>
    <property type="match status" value="1"/>
</dbReference>
<evidence type="ECO:0000313" key="3">
    <source>
        <dbReference type="Proteomes" id="UP000275076"/>
    </source>
</evidence>
<accession>A0A3R9QSV4</accession>
<dbReference type="Proteomes" id="UP000275076">
    <property type="component" value="Unassembled WGS sequence"/>
</dbReference>
<dbReference type="NCBIfam" id="TIGR02220">
    <property type="entry name" value="phg_TIGR02220"/>
    <property type="match status" value="1"/>
</dbReference>